<dbReference type="RefSeq" id="XP_064771355.1">
    <property type="nucleotide sequence ID" value="XM_064910762.1"/>
</dbReference>
<comment type="caution">
    <text evidence="7">The sequence shown here is derived from an EMBL/GenBank/DDBJ whole genome shotgun (WGS) entry which is preliminary data.</text>
</comment>
<dbReference type="PROSITE" id="PS51698">
    <property type="entry name" value="U_BOX"/>
    <property type="match status" value="1"/>
</dbReference>
<evidence type="ECO:0000259" key="6">
    <source>
        <dbReference type="PROSITE" id="PS51698"/>
    </source>
</evidence>
<feature type="region of interest" description="Disordered" evidence="4">
    <location>
        <begin position="169"/>
        <end position="201"/>
    </location>
</feature>
<dbReference type="SMART" id="SM00504">
    <property type="entry name" value="Ubox"/>
    <property type="match status" value="1"/>
</dbReference>
<organism evidence="7 8">
    <name type="scientific">Myxozyma melibiosi</name>
    <dbReference type="NCBI Taxonomy" id="54550"/>
    <lineage>
        <taxon>Eukaryota</taxon>
        <taxon>Fungi</taxon>
        <taxon>Dikarya</taxon>
        <taxon>Ascomycota</taxon>
        <taxon>Saccharomycotina</taxon>
        <taxon>Lipomycetes</taxon>
        <taxon>Lipomycetales</taxon>
        <taxon>Lipomycetaceae</taxon>
        <taxon>Myxozyma</taxon>
    </lineage>
</organism>
<dbReference type="PANTHER" id="PTHR45625">
    <property type="entry name" value="PEPTIDYL-PROLYL CIS-TRANS ISOMERASE-RELATED"/>
    <property type="match status" value="1"/>
</dbReference>
<comment type="catalytic activity">
    <reaction evidence="1">
        <text>[protein]-peptidylproline (omega=180) = [protein]-peptidylproline (omega=0)</text>
        <dbReference type="Rhea" id="RHEA:16237"/>
        <dbReference type="Rhea" id="RHEA-COMP:10747"/>
        <dbReference type="Rhea" id="RHEA-COMP:10748"/>
        <dbReference type="ChEBI" id="CHEBI:83833"/>
        <dbReference type="ChEBI" id="CHEBI:83834"/>
        <dbReference type="EC" id="5.2.1.8"/>
    </reaction>
</comment>
<evidence type="ECO:0000256" key="4">
    <source>
        <dbReference type="SAM" id="MobiDB-lite"/>
    </source>
</evidence>
<evidence type="ECO:0000313" key="7">
    <source>
        <dbReference type="EMBL" id="KAK7208322.1"/>
    </source>
</evidence>
<evidence type="ECO:0000259" key="5">
    <source>
        <dbReference type="PROSITE" id="PS50072"/>
    </source>
</evidence>
<dbReference type="Gene3D" id="3.30.40.10">
    <property type="entry name" value="Zinc/RING finger domain, C3HC4 (zinc finger)"/>
    <property type="match status" value="1"/>
</dbReference>
<dbReference type="InterPro" id="IPR029000">
    <property type="entry name" value="Cyclophilin-like_dom_sf"/>
</dbReference>
<dbReference type="SUPFAM" id="SSF57850">
    <property type="entry name" value="RING/U-box"/>
    <property type="match status" value="1"/>
</dbReference>
<comment type="similarity">
    <text evidence="3">Belongs to the cyclophilin-type PPIase family. PPIL2 subfamily.</text>
</comment>
<name>A0ABR1FEZ9_9ASCO</name>
<dbReference type="SUPFAM" id="SSF50891">
    <property type="entry name" value="Cyclophilin-like"/>
    <property type="match status" value="1"/>
</dbReference>
<protein>
    <submittedName>
        <fullName evidence="7">Cyclophilin-like domain-containing protein</fullName>
    </submittedName>
</protein>
<proteinExistence type="inferred from homology"/>
<evidence type="ECO:0000313" key="8">
    <source>
        <dbReference type="Proteomes" id="UP001498771"/>
    </source>
</evidence>
<comment type="function">
    <text evidence="2">May catalyze the cis-trans isomerization of proline imidic peptide bonds in oligopeptides thereby assisting the folding of proteins. May also function as a chaperone, playing a role in intracellular transport of proteins. May also have a protein ubiquitin ligase activity acting as an E3 ubiquitin protein ligase or as a ubiquitin-ubiquitin ligase promoting elongation of ubiquitin chains on proteins.</text>
</comment>
<dbReference type="Pfam" id="PF00160">
    <property type="entry name" value="Pro_isomerase"/>
    <property type="match status" value="1"/>
</dbReference>
<evidence type="ECO:0000256" key="3">
    <source>
        <dbReference type="ARBA" id="ARBA00007930"/>
    </source>
</evidence>
<evidence type="ECO:0000256" key="1">
    <source>
        <dbReference type="ARBA" id="ARBA00000971"/>
    </source>
</evidence>
<evidence type="ECO:0000256" key="2">
    <source>
        <dbReference type="ARBA" id="ARBA00003697"/>
    </source>
</evidence>
<feature type="compositionally biased region" description="Low complexity" evidence="4">
    <location>
        <begin position="464"/>
        <end position="474"/>
    </location>
</feature>
<dbReference type="Gene3D" id="2.40.100.10">
    <property type="entry name" value="Cyclophilin-like"/>
    <property type="match status" value="1"/>
</dbReference>
<dbReference type="InterPro" id="IPR044666">
    <property type="entry name" value="Cyclophilin_A-like"/>
</dbReference>
<dbReference type="CDD" id="cd01923">
    <property type="entry name" value="cyclophilin_RING"/>
    <property type="match status" value="1"/>
</dbReference>
<dbReference type="InterPro" id="IPR013083">
    <property type="entry name" value="Znf_RING/FYVE/PHD"/>
</dbReference>
<feature type="domain" description="PPIase cyclophilin-type" evidence="5">
    <location>
        <begin position="259"/>
        <end position="405"/>
    </location>
</feature>
<dbReference type="PRINTS" id="PR00153">
    <property type="entry name" value="CSAPPISMRASE"/>
</dbReference>
<dbReference type="InterPro" id="IPR020892">
    <property type="entry name" value="Cyclophilin-type_PPIase_CS"/>
</dbReference>
<gene>
    <name evidence="7" type="ORF">BZA70DRAFT_254436</name>
</gene>
<accession>A0ABR1FEZ9</accession>
<dbReference type="PROSITE" id="PS00170">
    <property type="entry name" value="CSA_PPIASE_1"/>
    <property type="match status" value="1"/>
</dbReference>
<dbReference type="Proteomes" id="UP001498771">
    <property type="component" value="Unassembled WGS sequence"/>
</dbReference>
<dbReference type="EMBL" id="JBBJBU010000001">
    <property type="protein sequence ID" value="KAK7208322.1"/>
    <property type="molecule type" value="Genomic_DNA"/>
</dbReference>
<dbReference type="PROSITE" id="PS50072">
    <property type="entry name" value="CSA_PPIASE_2"/>
    <property type="match status" value="1"/>
</dbReference>
<feature type="region of interest" description="Disordered" evidence="4">
    <location>
        <begin position="460"/>
        <end position="484"/>
    </location>
</feature>
<reference evidence="7 8" key="1">
    <citation type="submission" date="2024-03" db="EMBL/GenBank/DDBJ databases">
        <title>Genome-scale model development and genomic sequencing of the oleaginous clade Lipomyces.</title>
        <authorList>
            <consortium name="Lawrence Berkeley National Laboratory"/>
            <person name="Czajka J.J."/>
            <person name="Han Y."/>
            <person name="Kim J."/>
            <person name="Mondo S.J."/>
            <person name="Hofstad B.A."/>
            <person name="Robles A."/>
            <person name="Haridas S."/>
            <person name="Riley R."/>
            <person name="LaButti K."/>
            <person name="Pangilinan J."/>
            <person name="Andreopoulos W."/>
            <person name="Lipzen A."/>
            <person name="Yan J."/>
            <person name="Wang M."/>
            <person name="Ng V."/>
            <person name="Grigoriev I.V."/>
            <person name="Spatafora J.W."/>
            <person name="Magnuson J.K."/>
            <person name="Baker S.E."/>
            <person name="Pomraning K.R."/>
        </authorList>
    </citation>
    <scope>NUCLEOTIDE SEQUENCE [LARGE SCALE GENOMIC DNA]</scope>
    <source>
        <strain evidence="7 8">Phaff 52-87</strain>
    </source>
</reference>
<feature type="compositionally biased region" description="Basic residues" evidence="4">
    <location>
        <begin position="475"/>
        <end position="484"/>
    </location>
</feature>
<keyword evidence="8" id="KW-1185">Reference proteome</keyword>
<dbReference type="InterPro" id="IPR003613">
    <property type="entry name" value="Ubox_domain"/>
</dbReference>
<dbReference type="PANTHER" id="PTHR45625:SF1">
    <property type="entry name" value="RING-TYPE E3 UBIQUITIN-PROTEIN LIGASE PPIL2"/>
    <property type="match status" value="1"/>
</dbReference>
<dbReference type="InterPro" id="IPR002130">
    <property type="entry name" value="Cyclophilin-type_PPIase_dom"/>
</dbReference>
<feature type="domain" description="U-box" evidence="6">
    <location>
        <begin position="38"/>
        <end position="111"/>
    </location>
</feature>
<feature type="compositionally biased region" description="Low complexity" evidence="4">
    <location>
        <begin position="170"/>
        <end position="189"/>
    </location>
</feature>
<sequence>MGKNTDKLFITHSEWSGPDKHSAAGGVAARKGVSQHARRLPFTYCSLSLQPFKKAVCDEYGNIFDEEHMEKWLAKHSKNPITNEPTTMASLLKLNFEKDSEGRYIDPVTFKVLTPNSHIVCIKTSGNVYSRETVDELNIKARNWSDLVTGEKFSAKDIITLQDPMNLSRAVPKPAPTTTTTTKLSTTAKRPAPETTTPASKKAALPFNASTSTTGRAAASLTSTAASLFTKSDRQMLTDDEFLLKRRRVRESGFVQIRTNLGNLNVELNTLYAPKAVYNFLKLAEKGYYNGVKFHRNIRYFMIQGGDPTGTGRGGQSYWGEPFEDEFNSPLSHDARGVLSMANKGKDTNTSQFFILYRPKPQLDRKHTIFGKVVEGLEILDKMETTPTDAEDRPQTDIVINEIAVVIDPFKEFMEKVKANGGVIPEEVKGKRRAESEVVDGRSQAEKELDEKMTWSGRLLAPPGATSGTATATGAKKRVVGKYM</sequence>
<dbReference type="GeneID" id="90036274"/>